<dbReference type="AlphaFoldDB" id="A0A5J4TCJ3"/>
<feature type="compositionally biased region" description="Basic and acidic residues" evidence="1">
    <location>
        <begin position="208"/>
        <end position="225"/>
    </location>
</feature>
<protein>
    <submittedName>
        <fullName evidence="3">Putative dynein assembly factor 3, axonemal</fullName>
    </submittedName>
</protein>
<dbReference type="EMBL" id="SNRW01033968">
    <property type="protein sequence ID" value="KAA6355839.1"/>
    <property type="molecule type" value="Genomic_DNA"/>
</dbReference>
<dbReference type="Pfam" id="PF14740">
    <property type="entry name" value="DUF4471"/>
    <property type="match status" value="1"/>
</dbReference>
<feature type="compositionally biased region" description="Low complexity" evidence="1">
    <location>
        <begin position="130"/>
        <end position="143"/>
    </location>
</feature>
<proteinExistence type="predicted"/>
<feature type="compositionally biased region" description="Basic and acidic residues" evidence="1">
    <location>
        <begin position="120"/>
        <end position="129"/>
    </location>
</feature>
<name>A0A5J4TCJ3_9EUKA</name>
<dbReference type="GO" id="GO:0044458">
    <property type="term" value="P:motile cilium assembly"/>
    <property type="evidence" value="ECO:0007669"/>
    <property type="project" value="TreeGrafter"/>
</dbReference>
<dbReference type="Proteomes" id="UP000324800">
    <property type="component" value="Unassembled WGS sequence"/>
</dbReference>
<feature type="non-terminal residue" evidence="3">
    <location>
        <position position="236"/>
    </location>
</feature>
<feature type="region of interest" description="Disordered" evidence="1">
    <location>
        <begin position="208"/>
        <end position="236"/>
    </location>
</feature>
<dbReference type="PANTHER" id="PTHR22118">
    <property type="entry name" value="DYNEIN ASSEMBLY FACTOR 3, AXONEMAL"/>
    <property type="match status" value="1"/>
</dbReference>
<comment type="caution">
    <text evidence="3">The sequence shown here is derived from an EMBL/GenBank/DDBJ whole genome shotgun (WGS) entry which is preliminary data.</text>
</comment>
<accession>A0A5J4TCJ3</accession>
<evidence type="ECO:0000313" key="3">
    <source>
        <dbReference type="EMBL" id="KAA6355839.1"/>
    </source>
</evidence>
<feature type="region of interest" description="Disordered" evidence="1">
    <location>
        <begin position="120"/>
        <end position="145"/>
    </location>
</feature>
<feature type="domain" description="Dynein assembly factor 3 C-terminal" evidence="2">
    <location>
        <begin position="1"/>
        <end position="209"/>
    </location>
</feature>
<feature type="non-terminal residue" evidence="3">
    <location>
        <position position="1"/>
    </location>
</feature>
<dbReference type="PANTHER" id="PTHR22118:SF14">
    <property type="entry name" value="DYNEIN AXONEMAL ASSEMBLY FACTOR 3"/>
    <property type="match status" value="1"/>
</dbReference>
<organism evidence="3 4">
    <name type="scientific">Streblomastix strix</name>
    <dbReference type="NCBI Taxonomy" id="222440"/>
    <lineage>
        <taxon>Eukaryota</taxon>
        <taxon>Metamonada</taxon>
        <taxon>Preaxostyla</taxon>
        <taxon>Oxymonadida</taxon>
        <taxon>Streblomastigidae</taxon>
        <taxon>Streblomastix</taxon>
    </lineage>
</organism>
<dbReference type="InterPro" id="IPR028235">
    <property type="entry name" value="DNAAF3_C"/>
</dbReference>
<dbReference type="GO" id="GO:0070286">
    <property type="term" value="P:axonemal dynein complex assembly"/>
    <property type="evidence" value="ECO:0007669"/>
    <property type="project" value="InterPro"/>
</dbReference>
<evidence type="ECO:0000256" key="1">
    <source>
        <dbReference type="SAM" id="MobiDB-lite"/>
    </source>
</evidence>
<dbReference type="InterPro" id="IPR039304">
    <property type="entry name" value="DNAAF3"/>
</dbReference>
<sequence length="236" mass="26925">WDLHMKLYSLEADIIHTKEFQTWRNDGLAFPMREGAHTKTNHTLVSILEGSVGYWGDIVGGPFYGFGFECDDDELWKTADGKHVHNSGQVSVQNIKELLAKCDIRWKQIVQLKKSKVKSEVDEKEKEQESSISSSSSSSSSSSNQIPSLNLFPQINIYLLLGEFPDVLHDPIFNGLFDVICLDSTSAKEFNVVNQLCRANAPNQIEIEKEKEKEKQRKEKEKEQLKAILQQRRQGK</sequence>
<reference evidence="3 4" key="1">
    <citation type="submission" date="2019-03" db="EMBL/GenBank/DDBJ databases">
        <title>Single cell metagenomics reveals metabolic interactions within the superorganism composed of flagellate Streblomastix strix and complex community of Bacteroidetes bacteria on its surface.</title>
        <authorList>
            <person name="Treitli S.C."/>
            <person name="Kolisko M."/>
            <person name="Husnik F."/>
            <person name="Keeling P."/>
            <person name="Hampl V."/>
        </authorList>
    </citation>
    <scope>NUCLEOTIDE SEQUENCE [LARGE SCALE GENOMIC DNA]</scope>
    <source>
        <strain evidence="3">ST1C</strain>
    </source>
</reference>
<gene>
    <name evidence="3" type="ORF">EZS28_048634</name>
</gene>
<evidence type="ECO:0000259" key="2">
    <source>
        <dbReference type="Pfam" id="PF14740"/>
    </source>
</evidence>
<evidence type="ECO:0000313" key="4">
    <source>
        <dbReference type="Proteomes" id="UP000324800"/>
    </source>
</evidence>
<dbReference type="OrthoDB" id="538817at2759"/>